<dbReference type="InterPro" id="IPR001223">
    <property type="entry name" value="Glyco_hydro18_cat"/>
</dbReference>
<dbReference type="Proteomes" id="UP001596356">
    <property type="component" value="Unassembled WGS sequence"/>
</dbReference>
<dbReference type="InterPro" id="IPR052750">
    <property type="entry name" value="GH18_Chitinase"/>
</dbReference>
<organism evidence="3 4">
    <name type="scientific">Branchiibius cervicis</name>
    <dbReference type="NCBI Taxonomy" id="908252"/>
    <lineage>
        <taxon>Bacteria</taxon>
        <taxon>Bacillati</taxon>
        <taxon>Actinomycetota</taxon>
        <taxon>Actinomycetes</taxon>
        <taxon>Micrococcales</taxon>
        <taxon>Dermacoccaceae</taxon>
        <taxon>Branchiibius</taxon>
    </lineage>
</organism>
<dbReference type="GO" id="GO:0016787">
    <property type="term" value="F:hydrolase activity"/>
    <property type="evidence" value="ECO:0007669"/>
    <property type="project" value="UniProtKB-KW"/>
</dbReference>
<keyword evidence="3" id="KW-0378">Hydrolase</keyword>
<protein>
    <submittedName>
        <fullName evidence="3">Glycosyl hydrolase family 18 protein</fullName>
    </submittedName>
</protein>
<dbReference type="RefSeq" id="WP_377820437.1">
    <property type="nucleotide sequence ID" value="NZ_JBHSWJ010000002.1"/>
</dbReference>
<dbReference type="Gene3D" id="3.20.20.80">
    <property type="entry name" value="Glycosidases"/>
    <property type="match status" value="1"/>
</dbReference>
<name>A0ABW2AQD8_9MICO</name>
<dbReference type="PANTHER" id="PTHR42976:SF1">
    <property type="entry name" value="GH18 DOMAIN-CONTAINING PROTEIN-RELATED"/>
    <property type="match status" value="1"/>
</dbReference>
<feature type="chain" id="PRO_5046911484" evidence="1">
    <location>
        <begin position="27"/>
        <end position="358"/>
    </location>
</feature>
<gene>
    <name evidence="3" type="ORF">ACFQBT_03590</name>
</gene>
<dbReference type="SUPFAM" id="SSF51445">
    <property type="entry name" value="(Trans)glycosidases"/>
    <property type="match status" value="1"/>
</dbReference>
<dbReference type="InterPro" id="IPR017853">
    <property type="entry name" value="GH"/>
</dbReference>
<dbReference type="EMBL" id="JBHSWJ010000002">
    <property type="protein sequence ID" value="MFC6712973.1"/>
    <property type="molecule type" value="Genomic_DNA"/>
</dbReference>
<comment type="caution">
    <text evidence="3">The sequence shown here is derived from an EMBL/GenBank/DDBJ whole genome shotgun (WGS) entry which is preliminary data.</text>
</comment>
<sequence>MRKIRYAAGLAAALATVTTGMGTATATTNPAAVHGWHWPPSIVTSGLPSQVAAPYVDVTEVDDLAAVSQQSGSRFLTLAFLQTAAPGSCDLTWAGDATKPVEAAAFGDQIRTIQRRGGNVIPSLGGYTADTTGTELGDSCSDPDKIAASLIKLFTTYRVHRVDLDIEADSINNAAGVDRRNLAIAKVQEWGRRHHYPVSFSYTLPSTPQGLAPSGLAVLASAAKFHAKIDVVNIMTFDYWDGVQHDMLADAETAATGLTAQLKSTILPHATTTQLWRSVGITQMIGIDDFGPTETYSVDQARSLVSWARQKGVSLMSFWALQRDNGTCAGKAGQNDCSGIAQSPWAFSTAYARFTSWF</sequence>
<accession>A0ABW2AQD8</accession>
<evidence type="ECO:0000256" key="1">
    <source>
        <dbReference type="SAM" id="SignalP"/>
    </source>
</evidence>
<dbReference type="PROSITE" id="PS51910">
    <property type="entry name" value="GH18_2"/>
    <property type="match status" value="1"/>
</dbReference>
<feature type="domain" description="GH18" evidence="2">
    <location>
        <begin position="49"/>
        <end position="337"/>
    </location>
</feature>
<keyword evidence="1" id="KW-0732">Signal</keyword>
<proteinExistence type="predicted"/>
<keyword evidence="4" id="KW-1185">Reference proteome</keyword>
<feature type="signal peptide" evidence="1">
    <location>
        <begin position="1"/>
        <end position="26"/>
    </location>
</feature>
<evidence type="ECO:0000259" key="2">
    <source>
        <dbReference type="PROSITE" id="PS51910"/>
    </source>
</evidence>
<dbReference type="Pfam" id="PF00704">
    <property type="entry name" value="Glyco_hydro_18"/>
    <property type="match status" value="1"/>
</dbReference>
<evidence type="ECO:0000313" key="3">
    <source>
        <dbReference type="EMBL" id="MFC6712973.1"/>
    </source>
</evidence>
<dbReference type="PANTHER" id="PTHR42976">
    <property type="entry name" value="BIFUNCTIONAL CHITINASE/LYSOZYME-RELATED"/>
    <property type="match status" value="1"/>
</dbReference>
<evidence type="ECO:0000313" key="4">
    <source>
        <dbReference type="Proteomes" id="UP001596356"/>
    </source>
</evidence>
<reference evidence="4" key="1">
    <citation type="journal article" date="2019" name="Int. J. Syst. Evol. Microbiol.">
        <title>The Global Catalogue of Microorganisms (GCM) 10K type strain sequencing project: providing services to taxonomists for standard genome sequencing and annotation.</title>
        <authorList>
            <consortium name="The Broad Institute Genomics Platform"/>
            <consortium name="The Broad Institute Genome Sequencing Center for Infectious Disease"/>
            <person name="Wu L."/>
            <person name="Ma J."/>
        </authorList>
    </citation>
    <scope>NUCLEOTIDE SEQUENCE [LARGE SCALE GENOMIC DNA]</scope>
    <source>
        <strain evidence="4">NBRC 106593</strain>
    </source>
</reference>